<protein>
    <submittedName>
        <fullName evidence="1">Uncharacterized protein</fullName>
    </submittedName>
</protein>
<gene>
    <name evidence="1" type="ORF">CGI_10028726</name>
</gene>
<proteinExistence type="predicted"/>
<dbReference type="HOGENOM" id="CLU_543200_0_0_1"/>
<accession>K1RAR1</accession>
<dbReference type="EMBL" id="JH823244">
    <property type="protein sequence ID" value="EKC31101.1"/>
    <property type="molecule type" value="Genomic_DNA"/>
</dbReference>
<organism evidence="1">
    <name type="scientific">Magallana gigas</name>
    <name type="common">Pacific oyster</name>
    <name type="synonym">Crassostrea gigas</name>
    <dbReference type="NCBI Taxonomy" id="29159"/>
    <lineage>
        <taxon>Eukaryota</taxon>
        <taxon>Metazoa</taxon>
        <taxon>Spiralia</taxon>
        <taxon>Lophotrochozoa</taxon>
        <taxon>Mollusca</taxon>
        <taxon>Bivalvia</taxon>
        <taxon>Autobranchia</taxon>
        <taxon>Pteriomorphia</taxon>
        <taxon>Ostreida</taxon>
        <taxon>Ostreoidea</taxon>
        <taxon>Ostreidae</taxon>
        <taxon>Magallana</taxon>
    </lineage>
</organism>
<sequence>MIVKKSTERKKRDMTKITEVVDPKKKIKRYHQIRLISTGTGYNACTVQIEAPMRTKFFCHTQVIFPVESTESPPKPIPNPRHEMIDGLHHVTCYSRSGIIKLSAGIEPQYTTFLDVPASGRNSLNDDLSDLNVEFKAYTIIERDGYREARVDFRFQNKTHADNIDGMLLWSNESKGALQWTNDGTEESINLTTNVSSLSESETMVLLRVPVDEVEEIHGGTNVYLEYRLEVSRGIHLQFDMQLQGKTSLLEPLSLTEIAKLNGNRDKTLTENQRGNIECSFFTNPTTAVDILKKDDKGWNRVLGTFRTDFNSIVFVEKIWENVTDDVSGQYLCRATAGSRIVEDEFNVDVVGFVRILNANVTKSDNLVTINIEATAERSESINMECHVELSDPYELNDAILFRERPMKNYSSLMSSLDTLNEDSNNSLSDYLEEYSPLVIDYARTIEFSAQNDSLKKNISVVLDLEMVPETPSQVSCTARNIESDRMQVDDHMTNWITLTII</sequence>
<dbReference type="AlphaFoldDB" id="K1RAR1"/>
<reference evidence="1" key="1">
    <citation type="journal article" date="2012" name="Nature">
        <title>The oyster genome reveals stress adaptation and complexity of shell formation.</title>
        <authorList>
            <person name="Zhang G."/>
            <person name="Fang X."/>
            <person name="Guo X."/>
            <person name="Li L."/>
            <person name="Luo R."/>
            <person name="Xu F."/>
            <person name="Yang P."/>
            <person name="Zhang L."/>
            <person name="Wang X."/>
            <person name="Qi H."/>
            <person name="Xiong Z."/>
            <person name="Que H."/>
            <person name="Xie Y."/>
            <person name="Holland P.W."/>
            <person name="Paps J."/>
            <person name="Zhu Y."/>
            <person name="Wu F."/>
            <person name="Chen Y."/>
            <person name="Wang J."/>
            <person name="Peng C."/>
            <person name="Meng J."/>
            <person name="Yang L."/>
            <person name="Liu J."/>
            <person name="Wen B."/>
            <person name="Zhang N."/>
            <person name="Huang Z."/>
            <person name="Zhu Q."/>
            <person name="Feng Y."/>
            <person name="Mount A."/>
            <person name="Hedgecock D."/>
            <person name="Xu Z."/>
            <person name="Liu Y."/>
            <person name="Domazet-Loso T."/>
            <person name="Du Y."/>
            <person name="Sun X."/>
            <person name="Zhang S."/>
            <person name="Liu B."/>
            <person name="Cheng P."/>
            <person name="Jiang X."/>
            <person name="Li J."/>
            <person name="Fan D."/>
            <person name="Wang W."/>
            <person name="Fu W."/>
            <person name="Wang T."/>
            <person name="Wang B."/>
            <person name="Zhang J."/>
            <person name="Peng Z."/>
            <person name="Li Y."/>
            <person name="Li N."/>
            <person name="Wang J."/>
            <person name="Chen M."/>
            <person name="He Y."/>
            <person name="Tan F."/>
            <person name="Song X."/>
            <person name="Zheng Q."/>
            <person name="Huang R."/>
            <person name="Yang H."/>
            <person name="Du X."/>
            <person name="Chen L."/>
            <person name="Yang M."/>
            <person name="Gaffney P.M."/>
            <person name="Wang S."/>
            <person name="Luo L."/>
            <person name="She Z."/>
            <person name="Ming Y."/>
            <person name="Huang W."/>
            <person name="Zhang S."/>
            <person name="Huang B."/>
            <person name="Zhang Y."/>
            <person name="Qu T."/>
            <person name="Ni P."/>
            <person name="Miao G."/>
            <person name="Wang J."/>
            <person name="Wang Q."/>
            <person name="Steinberg C.E."/>
            <person name="Wang H."/>
            <person name="Li N."/>
            <person name="Qian L."/>
            <person name="Zhang G."/>
            <person name="Li Y."/>
            <person name="Yang H."/>
            <person name="Liu X."/>
            <person name="Wang J."/>
            <person name="Yin Y."/>
            <person name="Wang J."/>
        </authorList>
    </citation>
    <scope>NUCLEOTIDE SEQUENCE [LARGE SCALE GENOMIC DNA]</scope>
    <source>
        <strain evidence="1">05x7-T-G4-1.051#20</strain>
    </source>
</reference>
<evidence type="ECO:0000313" key="1">
    <source>
        <dbReference type="EMBL" id="EKC31101.1"/>
    </source>
</evidence>
<dbReference type="InParanoid" id="K1RAR1"/>
<name>K1RAR1_MAGGI</name>